<dbReference type="EMBL" id="SLWB01000019">
    <property type="protein sequence ID" value="TCN62191.1"/>
    <property type="molecule type" value="Genomic_DNA"/>
</dbReference>
<proteinExistence type="predicted"/>
<evidence type="ECO:0000313" key="2">
    <source>
        <dbReference type="Proteomes" id="UP000294830"/>
    </source>
</evidence>
<organism evidence="1 2">
    <name type="scientific">Acetobacteroides hydrogenigenes</name>
    <dbReference type="NCBI Taxonomy" id="979970"/>
    <lineage>
        <taxon>Bacteria</taxon>
        <taxon>Pseudomonadati</taxon>
        <taxon>Bacteroidota</taxon>
        <taxon>Bacteroidia</taxon>
        <taxon>Bacteroidales</taxon>
        <taxon>Rikenellaceae</taxon>
        <taxon>Acetobacteroides</taxon>
    </lineage>
</organism>
<dbReference type="AlphaFoldDB" id="A0A4R2E3L5"/>
<protein>
    <submittedName>
        <fullName evidence="1">Uncharacterized protein</fullName>
    </submittedName>
</protein>
<accession>A0A4R2E3L5</accession>
<sequence length="96" mass="11283">MREQAFIVDKRPTRSLRVKPRKPFFVSFLWAQRNERGKRLVRKNKIQPYTPPKRGDNVLLLNVAQLLAASILQKETFYNQITAKIALKRYNAAPPY</sequence>
<keyword evidence="2" id="KW-1185">Reference proteome</keyword>
<evidence type="ECO:0000313" key="1">
    <source>
        <dbReference type="EMBL" id="TCN62191.1"/>
    </source>
</evidence>
<name>A0A4R2E3L5_9BACT</name>
<reference evidence="1 2" key="1">
    <citation type="submission" date="2019-03" db="EMBL/GenBank/DDBJ databases">
        <title>Genomic Encyclopedia of Archaeal and Bacterial Type Strains, Phase II (KMG-II): from individual species to whole genera.</title>
        <authorList>
            <person name="Goeker M."/>
        </authorList>
    </citation>
    <scope>NUCLEOTIDE SEQUENCE [LARGE SCALE GENOMIC DNA]</scope>
    <source>
        <strain evidence="1 2">RL-C</strain>
    </source>
</reference>
<gene>
    <name evidence="1" type="ORF">CLV25_11924</name>
</gene>
<comment type="caution">
    <text evidence="1">The sequence shown here is derived from an EMBL/GenBank/DDBJ whole genome shotgun (WGS) entry which is preliminary data.</text>
</comment>
<dbReference type="Proteomes" id="UP000294830">
    <property type="component" value="Unassembled WGS sequence"/>
</dbReference>